<dbReference type="InterPro" id="IPR009770">
    <property type="entry name" value="HGLS"/>
</dbReference>
<keyword evidence="10" id="KW-1185">Reference proteome</keyword>
<evidence type="ECO:0000313" key="10">
    <source>
        <dbReference type="Proteomes" id="UP000722485"/>
    </source>
</evidence>
<reference evidence="9" key="1">
    <citation type="submission" date="2020-03" db="EMBL/GenBank/DDBJ databases">
        <title>Draft Genome Sequence of Cylindrodendrum hubeiense.</title>
        <authorList>
            <person name="Buettner E."/>
            <person name="Kellner H."/>
        </authorList>
    </citation>
    <scope>NUCLEOTIDE SEQUENCE</scope>
    <source>
        <strain evidence="9">IHI 201604</strain>
    </source>
</reference>
<dbReference type="AlphaFoldDB" id="A0A9P5LD93"/>
<dbReference type="EMBL" id="JAANBB010000004">
    <property type="protein sequence ID" value="KAF7557594.1"/>
    <property type="molecule type" value="Genomic_DNA"/>
</dbReference>
<evidence type="ECO:0000256" key="4">
    <source>
        <dbReference type="ARBA" id="ARBA00023004"/>
    </source>
</evidence>
<name>A0A9P5LD93_9HYPO</name>
<dbReference type="EC" id="1.13.11.93" evidence="6"/>
<evidence type="ECO:0000256" key="8">
    <source>
        <dbReference type="ARBA" id="ARBA00035045"/>
    </source>
</evidence>
<dbReference type="PANTHER" id="PTHR39479">
    <property type="match status" value="1"/>
</dbReference>
<evidence type="ECO:0000256" key="2">
    <source>
        <dbReference type="ARBA" id="ARBA00022964"/>
    </source>
</evidence>
<dbReference type="Gene3D" id="3.10.180.80">
    <property type="entry name" value="Uncharacterised protein PF07063, DUF1338"/>
    <property type="match status" value="1"/>
</dbReference>
<keyword evidence="2" id="KW-0223">Dioxygenase</keyword>
<dbReference type="OrthoDB" id="8300246at2759"/>
<accession>A0A9P5LD93</accession>
<gene>
    <name evidence="9" type="ORF">G7Z17_g601</name>
</gene>
<keyword evidence="4" id="KW-0408">Iron</keyword>
<comment type="caution">
    <text evidence="9">The sequence shown here is derived from an EMBL/GenBank/DDBJ whole genome shotgun (WGS) entry which is preliminary data.</text>
</comment>
<protein>
    <recommendedName>
        <fullName evidence="7">2-oxoadipate dioxygenase/decarboxylase</fullName>
        <ecNumber evidence="6">1.13.11.93</ecNumber>
    </recommendedName>
    <alternativeName>
        <fullName evidence="8">2-hydroxyglutarate synthase</fullName>
    </alternativeName>
</protein>
<dbReference type="CDD" id="cd16348">
    <property type="entry name" value="VOC_YdcJ_like"/>
    <property type="match status" value="1"/>
</dbReference>
<sequence>MKDFTTASFSPDAVRTRFSLALSAMYKKEVPLYGDLINIVNDVDDDVVRKQARPELAQRHRLERHGAIRLGTQHELRTIGRLFAIFGMHPVGYYDLSVVGFPLHATAFRPIATESLAKNPFRIFTTLLRSDLVSENVREFALKALAKRNLFTDRLLQLIDQAEVTNTLSESEIDELLVESLKIFKWHSVAIVSHEEYTRLLSEHPMVADIASFPSAHINHLTPRTLDIDQVQQIMIDGGLPAKERIEGPPPRKCEILLRQTSFKALEEEVRFYGADGSLVIGSHTARFGEVEQRGAAVTRKGRDLYDQLLSRARAEMSHNVSVAPNEILKATFKSYPDDWNELRKQTLTFNYYKPTIHGREKAGKGELSSTQLSQLIDDGLVQFEPITYEDFLPVSAAGIFTSNLRSASSEGLMKVGNADRAGFERDLGGPVADEFKLYETMQKESIEKCREVLGMGVISLE</sequence>
<dbReference type="InterPro" id="IPR047869">
    <property type="entry name" value="YdcJ_bac-like"/>
</dbReference>
<dbReference type="PANTHER" id="PTHR39479:SF2">
    <property type="entry name" value="2-OXOADIPATE DIOXYGENASE_DECARBOXYLASE"/>
    <property type="match status" value="1"/>
</dbReference>
<dbReference type="SMART" id="SM01150">
    <property type="entry name" value="DUF1338"/>
    <property type="match status" value="1"/>
</dbReference>
<comment type="similarity">
    <text evidence="5">Belongs to the 2-oxoadipate dioxygenase/decarboxylase family.</text>
</comment>
<evidence type="ECO:0000256" key="6">
    <source>
        <dbReference type="ARBA" id="ARBA00035023"/>
    </source>
</evidence>
<evidence type="ECO:0000256" key="7">
    <source>
        <dbReference type="ARBA" id="ARBA00035034"/>
    </source>
</evidence>
<evidence type="ECO:0000256" key="5">
    <source>
        <dbReference type="ARBA" id="ARBA00035013"/>
    </source>
</evidence>
<comment type="cofactor">
    <cofactor evidence="1">
        <name>Fe(2+)</name>
        <dbReference type="ChEBI" id="CHEBI:29033"/>
    </cofactor>
</comment>
<proteinExistence type="inferred from homology"/>
<evidence type="ECO:0000313" key="9">
    <source>
        <dbReference type="EMBL" id="KAF7557594.1"/>
    </source>
</evidence>
<dbReference type="Pfam" id="PF07063">
    <property type="entry name" value="HGLS"/>
    <property type="match status" value="1"/>
</dbReference>
<organism evidence="9 10">
    <name type="scientific">Cylindrodendrum hubeiense</name>
    <dbReference type="NCBI Taxonomy" id="595255"/>
    <lineage>
        <taxon>Eukaryota</taxon>
        <taxon>Fungi</taxon>
        <taxon>Dikarya</taxon>
        <taxon>Ascomycota</taxon>
        <taxon>Pezizomycotina</taxon>
        <taxon>Sordariomycetes</taxon>
        <taxon>Hypocreomycetidae</taxon>
        <taxon>Hypocreales</taxon>
        <taxon>Nectriaceae</taxon>
        <taxon>Cylindrodendrum</taxon>
    </lineage>
</organism>
<keyword evidence="3" id="KW-0560">Oxidoreductase</keyword>
<evidence type="ECO:0000256" key="1">
    <source>
        <dbReference type="ARBA" id="ARBA00001954"/>
    </source>
</evidence>
<dbReference type="Proteomes" id="UP000722485">
    <property type="component" value="Unassembled WGS sequence"/>
</dbReference>
<evidence type="ECO:0000256" key="3">
    <source>
        <dbReference type="ARBA" id="ARBA00023002"/>
    </source>
</evidence>
<dbReference type="GO" id="GO:0051213">
    <property type="term" value="F:dioxygenase activity"/>
    <property type="evidence" value="ECO:0007669"/>
    <property type="project" value="UniProtKB-KW"/>
</dbReference>